<dbReference type="PANTHER" id="PTHR34659">
    <property type="entry name" value="BNAA05G11610D PROTEIN"/>
    <property type="match status" value="1"/>
</dbReference>
<reference evidence="2" key="1">
    <citation type="submission" date="2022-04" db="EMBL/GenBank/DDBJ databases">
        <title>A functionally conserved STORR gene fusion in Papaver species that diverged 16.8 million years ago.</title>
        <authorList>
            <person name="Catania T."/>
        </authorList>
    </citation>
    <scope>NUCLEOTIDE SEQUENCE</scope>
    <source>
        <strain evidence="2">S-188037</strain>
    </source>
</reference>
<evidence type="ECO:0000313" key="3">
    <source>
        <dbReference type="Proteomes" id="UP001202328"/>
    </source>
</evidence>
<protein>
    <submittedName>
        <fullName evidence="2">Uncharacterized protein</fullName>
    </submittedName>
</protein>
<dbReference type="AlphaFoldDB" id="A0AAD4S2U1"/>
<evidence type="ECO:0000256" key="1">
    <source>
        <dbReference type="SAM" id="MobiDB-lite"/>
    </source>
</evidence>
<proteinExistence type="predicted"/>
<accession>A0AAD4S2U1</accession>
<dbReference type="Proteomes" id="UP001202328">
    <property type="component" value="Unassembled WGS sequence"/>
</dbReference>
<dbReference type="PANTHER" id="PTHR34659:SF1">
    <property type="entry name" value="PROTEIN EGT2"/>
    <property type="match status" value="1"/>
</dbReference>
<sequence>MLNMNFKGITWVGNIYDKFEAICLDAEDIMSQDTVKYVENQVQNVGGNIKKFCAEFVNDLLPIEDPVKEKDSDKEANAELGACEKANLNSKNILKKESGPHNFLEVIAPVVKDAGLVSFLSGVPQINHLFPLASTSPVKEVVSDLSIKKSVDADKRKKMKVNIKDDHKEEIPPLQASSPVRIQVQDQLRPSSLAYPGNMSTLGLSQECNGSVRKCENSSGDMKGVSVKEYPEPVITDTSGRINSVGDLSSREPNFSRPCNENRDRACVTLKTILSQNSNKDIVDNSPDHGGNMDHVMLGQSGRDANVSKAQFLPPVLLCENKAMEVGWTASNNSLLSGSNVIDTLTTFKALMESSTEYPVNEGDQCKDEEQDVFLTPQPQPQLGTSDYEESAEWEKANDDVGNTADQEEHDAFNDGVGLEEANYAIGLDTKTVEQFENLKLEDSCVVVQPFSVSYRDGKNRSYKRKIRDAIASRMGSSKKKEYEQLAIWCADIDAESTQHRFETSSLATPTKKLDSKISSSDEFCESEWEIL</sequence>
<feature type="region of interest" description="Disordered" evidence="1">
    <location>
        <begin position="236"/>
        <end position="260"/>
    </location>
</feature>
<organism evidence="2 3">
    <name type="scientific">Papaver atlanticum</name>
    <dbReference type="NCBI Taxonomy" id="357466"/>
    <lineage>
        <taxon>Eukaryota</taxon>
        <taxon>Viridiplantae</taxon>
        <taxon>Streptophyta</taxon>
        <taxon>Embryophyta</taxon>
        <taxon>Tracheophyta</taxon>
        <taxon>Spermatophyta</taxon>
        <taxon>Magnoliopsida</taxon>
        <taxon>Ranunculales</taxon>
        <taxon>Papaveraceae</taxon>
        <taxon>Papaveroideae</taxon>
        <taxon>Papaver</taxon>
    </lineage>
</organism>
<name>A0AAD4S2U1_9MAGN</name>
<feature type="region of interest" description="Disordered" evidence="1">
    <location>
        <begin position="375"/>
        <end position="408"/>
    </location>
</feature>
<dbReference type="InterPro" id="IPR053273">
    <property type="entry name" value="CST_Regulator"/>
</dbReference>
<dbReference type="EMBL" id="JAJJMB010015001">
    <property type="protein sequence ID" value="KAI3856460.1"/>
    <property type="molecule type" value="Genomic_DNA"/>
</dbReference>
<comment type="caution">
    <text evidence="2">The sequence shown here is derived from an EMBL/GenBank/DDBJ whole genome shotgun (WGS) entry which is preliminary data.</text>
</comment>
<gene>
    <name evidence="2" type="ORF">MKW98_008912</name>
</gene>
<evidence type="ECO:0000313" key="2">
    <source>
        <dbReference type="EMBL" id="KAI3856460.1"/>
    </source>
</evidence>
<keyword evidence="3" id="KW-1185">Reference proteome</keyword>